<keyword evidence="3" id="KW-1185">Reference proteome</keyword>
<organism evidence="2 3">
    <name type="scientific">Skeletonema marinoi</name>
    <dbReference type="NCBI Taxonomy" id="267567"/>
    <lineage>
        <taxon>Eukaryota</taxon>
        <taxon>Sar</taxon>
        <taxon>Stramenopiles</taxon>
        <taxon>Ochrophyta</taxon>
        <taxon>Bacillariophyta</taxon>
        <taxon>Coscinodiscophyceae</taxon>
        <taxon>Thalassiosirophycidae</taxon>
        <taxon>Thalassiosirales</taxon>
        <taxon>Skeletonemataceae</taxon>
        <taxon>Skeletonema</taxon>
        <taxon>Skeletonema marinoi-dohrnii complex</taxon>
    </lineage>
</organism>
<gene>
    <name evidence="2" type="ORF">QTG54_014010</name>
</gene>
<dbReference type="AlphaFoldDB" id="A0AAD8XWW2"/>
<protein>
    <submittedName>
        <fullName evidence="2">Uncharacterized protein</fullName>
    </submittedName>
</protein>
<dbReference type="Proteomes" id="UP001224775">
    <property type="component" value="Unassembled WGS sequence"/>
</dbReference>
<proteinExistence type="predicted"/>
<reference evidence="2" key="1">
    <citation type="submission" date="2023-06" db="EMBL/GenBank/DDBJ databases">
        <title>Survivors Of The Sea: Transcriptome response of Skeletonema marinoi to long-term dormancy.</title>
        <authorList>
            <person name="Pinder M.I.M."/>
            <person name="Kourtchenko O."/>
            <person name="Robertson E.K."/>
            <person name="Larsson T."/>
            <person name="Maumus F."/>
            <person name="Osuna-Cruz C.M."/>
            <person name="Vancaester E."/>
            <person name="Stenow R."/>
            <person name="Vandepoele K."/>
            <person name="Ploug H."/>
            <person name="Bruchert V."/>
            <person name="Godhe A."/>
            <person name="Topel M."/>
        </authorList>
    </citation>
    <scope>NUCLEOTIDE SEQUENCE</scope>
    <source>
        <strain evidence="2">R05AC</strain>
    </source>
</reference>
<evidence type="ECO:0000313" key="3">
    <source>
        <dbReference type="Proteomes" id="UP001224775"/>
    </source>
</evidence>
<comment type="caution">
    <text evidence="2">The sequence shown here is derived from an EMBL/GenBank/DDBJ whole genome shotgun (WGS) entry which is preliminary data.</text>
</comment>
<feature type="compositionally biased region" description="Acidic residues" evidence="1">
    <location>
        <begin position="171"/>
        <end position="184"/>
    </location>
</feature>
<dbReference type="EMBL" id="JATAAI010000034">
    <property type="protein sequence ID" value="KAK1735396.1"/>
    <property type="molecule type" value="Genomic_DNA"/>
</dbReference>
<evidence type="ECO:0000256" key="1">
    <source>
        <dbReference type="SAM" id="MobiDB-lite"/>
    </source>
</evidence>
<feature type="region of interest" description="Disordered" evidence="1">
    <location>
        <begin position="82"/>
        <end position="105"/>
    </location>
</feature>
<feature type="compositionally biased region" description="Polar residues" evidence="1">
    <location>
        <begin position="269"/>
        <end position="278"/>
    </location>
</feature>
<feature type="region of interest" description="Disordered" evidence="1">
    <location>
        <begin position="146"/>
        <end position="279"/>
    </location>
</feature>
<evidence type="ECO:0000313" key="2">
    <source>
        <dbReference type="EMBL" id="KAK1735396.1"/>
    </source>
</evidence>
<feature type="region of interest" description="Disordered" evidence="1">
    <location>
        <begin position="291"/>
        <end position="349"/>
    </location>
</feature>
<name>A0AAD8XWW2_9STRA</name>
<accession>A0AAD8XWW2</accession>
<feature type="compositionally biased region" description="Basic and acidic residues" evidence="1">
    <location>
        <begin position="293"/>
        <end position="325"/>
    </location>
</feature>
<sequence>MVQHSTSSSSFVQDAASVAASRFHEAVSHIQKPETRSQIQAKVDYVVKKMFAPCVGDIGGVPLDDTGGGEGSWKCPDAIPMEVSPNTSEENMTAPAAAAAADKQQPQQFTFGKAFPERENNEKRQENSLQKLKKLGARHQLASGYIDPTLPDAARPVSPEEKCAAPSSTDNVDEPVDDEVDFDDGISAISSHTLEEMEKRRQLHTVRVSPTEFSKPKLPPSSKNNTDFSKKPMMETISGGAGGDDDDDDFFGEPFFNQTPPKLERVGVSNVSNDSQQLEKAWNVDEVNYWKGEVNKDKHDDKRSSRREQRSSVEERAKRLRELSRSRSRSGGTHPHDTSGLIDKIRVQV</sequence>